<sequence>MIFQVLFTFVMVCVFAAAILRGGRTGIVKHAMLLVCATGTLFVWWPSLTTELANFLGIGRGADLLLYCFVMVTLLASFWLLARLKQTQERLTMIVRHLAVTSPAWPDQTLSGTAGEDIKDRGARNS</sequence>
<name>A0A2C9D430_9HYPH</name>
<dbReference type="Pfam" id="PF10066">
    <property type="entry name" value="DUF2304"/>
    <property type="match status" value="1"/>
</dbReference>
<protein>
    <recommendedName>
        <fullName evidence="4">DUF2304 domain-containing protein</fullName>
    </recommendedName>
</protein>
<accession>A0A2C9D430</accession>
<proteinExistence type="predicted"/>
<dbReference type="EMBL" id="LT960614">
    <property type="protein sequence ID" value="SON55062.1"/>
    <property type="molecule type" value="Genomic_DNA"/>
</dbReference>
<keyword evidence="1" id="KW-0472">Membrane</keyword>
<keyword evidence="3" id="KW-1185">Reference proteome</keyword>
<dbReference type="InterPro" id="IPR019277">
    <property type="entry name" value="DUF2304"/>
</dbReference>
<keyword evidence="1" id="KW-0812">Transmembrane</keyword>
<feature type="transmembrane region" description="Helical" evidence="1">
    <location>
        <begin position="64"/>
        <end position="82"/>
    </location>
</feature>
<reference evidence="3" key="1">
    <citation type="submission" date="2017-09" db="EMBL/GenBank/DDBJ databases">
        <title>Genome sequence of Nannocystis excedens DSM 71.</title>
        <authorList>
            <person name="Blom J."/>
        </authorList>
    </citation>
    <scope>NUCLEOTIDE SEQUENCE [LARGE SCALE GENOMIC DNA]</scope>
    <source>
        <strain evidence="3">type strain: E19</strain>
    </source>
</reference>
<evidence type="ECO:0000313" key="2">
    <source>
        <dbReference type="EMBL" id="SON55062.1"/>
    </source>
</evidence>
<gene>
    <name evidence="2" type="ORF">HDIA_1521</name>
</gene>
<dbReference type="RefSeq" id="WP_099555630.1">
    <property type="nucleotide sequence ID" value="NZ_LT960614.1"/>
</dbReference>
<dbReference type="Proteomes" id="UP000223606">
    <property type="component" value="Chromosome 1"/>
</dbReference>
<dbReference type="KEGG" id="hdi:HDIA_1521"/>
<organism evidence="2 3">
    <name type="scientific">Hartmannibacter diazotrophicus</name>
    <dbReference type="NCBI Taxonomy" id="1482074"/>
    <lineage>
        <taxon>Bacteria</taxon>
        <taxon>Pseudomonadati</taxon>
        <taxon>Pseudomonadota</taxon>
        <taxon>Alphaproteobacteria</taxon>
        <taxon>Hyphomicrobiales</taxon>
        <taxon>Pleomorphomonadaceae</taxon>
        <taxon>Hartmannibacter</taxon>
    </lineage>
</organism>
<evidence type="ECO:0008006" key="4">
    <source>
        <dbReference type="Google" id="ProtNLM"/>
    </source>
</evidence>
<evidence type="ECO:0000313" key="3">
    <source>
        <dbReference type="Proteomes" id="UP000223606"/>
    </source>
</evidence>
<dbReference type="OrthoDB" id="8236476at2"/>
<dbReference type="AlphaFoldDB" id="A0A2C9D430"/>
<evidence type="ECO:0000256" key="1">
    <source>
        <dbReference type="SAM" id="Phobius"/>
    </source>
</evidence>
<keyword evidence="1" id="KW-1133">Transmembrane helix</keyword>
<feature type="transmembrane region" description="Helical" evidence="1">
    <location>
        <begin position="6"/>
        <end position="23"/>
    </location>
</feature>
<feature type="transmembrane region" description="Helical" evidence="1">
    <location>
        <begin position="30"/>
        <end position="48"/>
    </location>
</feature>